<dbReference type="NCBIfam" id="TIGR00357">
    <property type="entry name" value="peptide-methionine (R)-S-oxide reductase MsrB"/>
    <property type="match status" value="1"/>
</dbReference>
<comment type="caution">
    <text evidence="5">The sequence shown here is derived from an EMBL/GenBank/DDBJ whole genome shotgun (WGS) entry which is preliminary data.</text>
</comment>
<accession>A0ABU6K7Z7</accession>
<keyword evidence="1 3" id="KW-0560">Oxidoreductase</keyword>
<gene>
    <name evidence="3 5" type="primary">msrB</name>
    <name evidence="5" type="ORF">VVD49_19865</name>
</gene>
<dbReference type="GO" id="GO:0033743">
    <property type="term" value="F:peptide-methionine (R)-S-oxide reductase activity"/>
    <property type="evidence" value="ECO:0007669"/>
    <property type="project" value="UniProtKB-EC"/>
</dbReference>
<evidence type="ECO:0000256" key="2">
    <source>
        <dbReference type="ARBA" id="ARBA00048488"/>
    </source>
</evidence>
<dbReference type="EMBL" id="JAYXHS010000004">
    <property type="protein sequence ID" value="MEC5387999.1"/>
    <property type="molecule type" value="Genomic_DNA"/>
</dbReference>
<sequence length="143" mass="15949">MTDAGVVQPAVKLAKVVKSEAEWRKQLSSISFDVTRKEGTERPYSGATWNNHDKGLYRCVCCDTALFRSDTKFDSGTGWPSFWQPIAKENVSEISDRSFGMLRTAVNCARCDAHLGHVFDDGPKPTGLRYCMNSASMRFVKST</sequence>
<evidence type="ECO:0000313" key="5">
    <source>
        <dbReference type="EMBL" id="MEC5387999.1"/>
    </source>
</evidence>
<dbReference type="Proteomes" id="UP001331561">
    <property type="component" value="Unassembled WGS sequence"/>
</dbReference>
<dbReference type="InterPro" id="IPR011057">
    <property type="entry name" value="Mss4-like_sf"/>
</dbReference>
<proteinExistence type="inferred from homology"/>
<organism evidence="5 6">
    <name type="scientific">Uliginosibacterium silvisoli</name>
    <dbReference type="NCBI Taxonomy" id="3114758"/>
    <lineage>
        <taxon>Bacteria</taxon>
        <taxon>Pseudomonadati</taxon>
        <taxon>Pseudomonadota</taxon>
        <taxon>Betaproteobacteria</taxon>
        <taxon>Rhodocyclales</taxon>
        <taxon>Zoogloeaceae</taxon>
        <taxon>Uliginosibacterium</taxon>
    </lineage>
</organism>
<dbReference type="InterPro" id="IPR002579">
    <property type="entry name" value="Met_Sox_Rdtase_MsrB_dom"/>
</dbReference>
<evidence type="ECO:0000256" key="3">
    <source>
        <dbReference type="HAMAP-Rule" id="MF_01400"/>
    </source>
</evidence>
<comment type="catalytic activity">
    <reaction evidence="2 3">
        <text>L-methionyl-[protein] + [thioredoxin]-disulfide + H2O = L-methionyl-(R)-S-oxide-[protein] + [thioredoxin]-dithiol</text>
        <dbReference type="Rhea" id="RHEA:24164"/>
        <dbReference type="Rhea" id="RHEA-COMP:10698"/>
        <dbReference type="Rhea" id="RHEA-COMP:10700"/>
        <dbReference type="Rhea" id="RHEA-COMP:12313"/>
        <dbReference type="Rhea" id="RHEA-COMP:12314"/>
        <dbReference type="ChEBI" id="CHEBI:15377"/>
        <dbReference type="ChEBI" id="CHEBI:16044"/>
        <dbReference type="ChEBI" id="CHEBI:29950"/>
        <dbReference type="ChEBI" id="CHEBI:45764"/>
        <dbReference type="ChEBI" id="CHEBI:50058"/>
        <dbReference type="EC" id="1.8.4.12"/>
    </reaction>
</comment>
<dbReference type="InterPro" id="IPR028427">
    <property type="entry name" value="Met_Sox_Rdtase_MsrB"/>
</dbReference>
<reference evidence="5 6" key="1">
    <citation type="submission" date="2024-01" db="EMBL/GenBank/DDBJ databases">
        <title>Uliginosibacterium soil sp. nov.</title>
        <authorList>
            <person name="Lv Y."/>
        </authorList>
    </citation>
    <scope>NUCLEOTIDE SEQUENCE [LARGE SCALE GENOMIC DNA]</scope>
    <source>
        <strain evidence="5 6">H3</strain>
    </source>
</reference>
<dbReference type="PROSITE" id="PS51790">
    <property type="entry name" value="MSRB"/>
    <property type="match status" value="1"/>
</dbReference>
<dbReference type="PANTHER" id="PTHR10173:SF57">
    <property type="entry name" value="PEPTIDE-METHIONINE (R)-S-OXIDE REDUCTASE"/>
    <property type="match status" value="1"/>
</dbReference>
<feature type="binding site" evidence="3">
    <location>
        <position position="111"/>
    </location>
    <ligand>
        <name>Zn(2+)</name>
        <dbReference type="ChEBI" id="CHEBI:29105"/>
    </ligand>
</feature>
<comment type="cofactor">
    <cofactor evidence="3">
        <name>Zn(2+)</name>
        <dbReference type="ChEBI" id="CHEBI:29105"/>
    </cofactor>
    <text evidence="3">Binds 1 zinc ion per subunit. The zinc ion is important for the structural integrity of the protein.</text>
</comment>
<dbReference type="Gene3D" id="2.170.150.20">
    <property type="entry name" value="Peptide methionine sulfoxide reductase"/>
    <property type="match status" value="1"/>
</dbReference>
<dbReference type="Pfam" id="PF01641">
    <property type="entry name" value="SelR"/>
    <property type="match status" value="1"/>
</dbReference>
<name>A0ABU6K7Z7_9RHOO</name>
<evidence type="ECO:0000313" key="6">
    <source>
        <dbReference type="Proteomes" id="UP001331561"/>
    </source>
</evidence>
<dbReference type="HAMAP" id="MF_01400">
    <property type="entry name" value="MsrB"/>
    <property type="match status" value="1"/>
</dbReference>
<comment type="similarity">
    <text evidence="3">Belongs to the MsrB Met sulfoxide reductase family.</text>
</comment>
<dbReference type="SUPFAM" id="SSF51316">
    <property type="entry name" value="Mss4-like"/>
    <property type="match status" value="1"/>
</dbReference>
<protein>
    <recommendedName>
        <fullName evidence="3">Peptide methionine sulfoxide reductase MsrB</fullName>
        <ecNumber evidence="3">1.8.4.12</ecNumber>
    </recommendedName>
    <alternativeName>
        <fullName evidence="3">Peptide-methionine (R)-S-oxide reductase</fullName>
    </alternativeName>
</protein>
<dbReference type="EC" id="1.8.4.12" evidence="3"/>
<keyword evidence="6" id="KW-1185">Reference proteome</keyword>
<keyword evidence="3" id="KW-0479">Metal-binding</keyword>
<dbReference type="PANTHER" id="PTHR10173">
    <property type="entry name" value="METHIONINE SULFOXIDE REDUCTASE"/>
    <property type="match status" value="1"/>
</dbReference>
<feature type="binding site" evidence="3">
    <location>
        <position position="108"/>
    </location>
    <ligand>
        <name>Zn(2+)</name>
        <dbReference type="ChEBI" id="CHEBI:29105"/>
    </ligand>
</feature>
<evidence type="ECO:0000259" key="4">
    <source>
        <dbReference type="PROSITE" id="PS51790"/>
    </source>
</evidence>
<evidence type="ECO:0000256" key="1">
    <source>
        <dbReference type="ARBA" id="ARBA00023002"/>
    </source>
</evidence>
<keyword evidence="3" id="KW-0862">Zinc</keyword>
<feature type="active site" description="Nucleophile" evidence="3">
    <location>
        <position position="131"/>
    </location>
</feature>
<feature type="domain" description="MsrB" evidence="4">
    <location>
        <begin position="20"/>
        <end position="142"/>
    </location>
</feature>
<feature type="binding site" evidence="3">
    <location>
        <position position="62"/>
    </location>
    <ligand>
        <name>Zn(2+)</name>
        <dbReference type="ChEBI" id="CHEBI:29105"/>
    </ligand>
</feature>
<feature type="binding site" evidence="3">
    <location>
        <position position="59"/>
    </location>
    <ligand>
        <name>Zn(2+)</name>
        <dbReference type="ChEBI" id="CHEBI:29105"/>
    </ligand>
</feature>